<dbReference type="InterPro" id="IPR036291">
    <property type="entry name" value="NAD(P)-bd_dom_sf"/>
</dbReference>
<gene>
    <name evidence="5" type="ORF">CIK83_17060</name>
</gene>
<dbReference type="InterPro" id="IPR009081">
    <property type="entry name" value="PP-bd_ACP"/>
</dbReference>
<dbReference type="InterPro" id="IPR023213">
    <property type="entry name" value="CAT-like_dom_sf"/>
</dbReference>
<dbReference type="RefSeq" id="WP_086960543.1">
    <property type="nucleotide sequence ID" value="NZ_FUKS01000030.1"/>
</dbReference>
<dbReference type="Proteomes" id="UP000252479">
    <property type="component" value="Unassembled WGS sequence"/>
</dbReference>
<dbReference type="InterPro" id="IPR020845">
    <property type="entry name" value="AMP-binding_CS"/>
</dbReference>
<feature type="region of interest" description="Disordered" evidence="3">
    <location>
        <begin position="1516"/>
        <end position="1539"/>
    </location>
</feature>
<sequence>MGIALKLLQSMQAEGIFLHLTDDGNLGYEAQRSLTSEEIDRLKDNKSQLVTLLKASVSNDDTSLKPTPQCSISQENMYLLCQQSSINASYNLCFSLCFEQQPDIERLKNALAFIQTQQPALRSGFERQDGDVVMVRRAVDEVPFESIQLLEKDYDSWLNKVSQTPFDLSSPPLWKFVFVETEHTRRLVIVVHHIVWDGWSSALFREKLSQAYGQNLSAAEAQEHSGSDRFAQHQRDASEQGEWQQSREYWKTLLASAPMQNEWLTRKAPKSSLAGHVEHHIGIEQINHVQPHQRFNALLSAWFLALGRQYRCNRMVLGVAVANRDCHSELESSLGYFNNVVPVIQNHLLTTPAKQLMESVKGQWLGSIAHQGVPFGHIVNSAQRERNSHENPLTQVVIGYQSFDWDEDYAQLPHTLEAAKNSHAKLPLSIQMATINGKLTINVEYDPHWYEEAEVHTLLSRFDRALHELSLDFESEPEQAWMKGAELSQPQNLPRNLAEMLEKTAQRHPEKLLTFVTVDGVRSSLTYSQLYHEAKITAGRLQQGKNWSHAGRPVIVLAADLHQYLVNFWGVVIAGGQPATINAPQVETQEGLTKIYDAFVQLNQALIVCCEAGKEAIANLQQQTDDVEVVVPSQLPSQNYVQCEIDENSPGIIQLSSGSTGKSKCIQQSHHTIVEYCDLITQSREQRSTDVSLNWMGFDHVGGLLFTHLRDTYLGCEQVHVSTPYVLRSPLRWLALVEECKVTHSWCPNFAYKMMISEAESSEQRYDLSLLKELINGGEMVVAETVRRFIEVFTPWGLKSNVLTPAFGMAESCTVISTKPVSQGETFSLNSYAIDSQDEYTQIGHSEFVSLGQAVANTEIRIANEHNKVVKEFEVGKMQLRGPSITMGYFESPDLNQKAFVGDGWFDTGDCGVIAEGELYLTGRMQESIVLNGMNFFNHDIEALVGSVDGVDETSVAVVGYQDRGDSAVVFYVATSQSSLHELEDRIRRLLGEKLQFYPTELVKLESESFLKTTAGKIQRRKMVERWLKIKALNDNPIEMVRLLPAPISQQSLERVSPISMSDFLGGHACPNRTVVAVMESDIEQLMRGKGEIQQTLQHWNTKQLVLLVEKALGPIVELWVQAFQTMTIGTSIQVITCHLPQHIQSLPKQSASKRLDFDGVNGVEDREFMVDWRQAHAPQTLKTESYSVVTGASGGIAYHLIQELANQGEFVVLLSRSKPEITNTLLAEQYLWIRTDFTGESSLEEDWQECRADTPQLKQAPRRVYHLAAQFHRDSIDDLDLGTLAKIKAVNEGGLNKLVSLLRAYSHTDSIQWLVFGSLNGVRGGPQSLSYNLSQAATRSAVDMLRKQGVSASWLGWSGWEETGMSVGEVDTAALKQAGLQSLQANDCMNMLPNLIALPAGDYLIGTKAKNAEVQPTEELSPSKTEGISQAHLASLRQLWQELLGRNDIPDNQSFFELGGSSILLYKLQHLIEKELGYKNVTMADLFSAPTLQSMALMLTRLTPQEATPPLVKESLDKETRKTRNASVKERFKRRMNK</sequence>
<dbReference type="GO" id="GO:0031177">
    <property type="term" value="F:phosphopantetheine binding"/>
    <property type="evidence" value="ECO:0007669"/>
    <property type="project" value="TreeGrafter"/>
</dbReference>
<evidence type="ECO:0000256" key="3">
    <source>
        <dbReference type="SAM" id="MobiDB-lite"/>
    </source>
</evidence>
<dbReference type="Gene3D" id="3.30.559.30">
    <property type="entry name" value="Nonribosomal peptide synthetase, condensation domain"/>
    <property type="match status" value="1"/>
</dbReference>
<dbReference type="PROSITE" id="PS00455">
    <property type="entry name" value="AMP_BINDING"/>
    <property type="match status" value="1"/>
</dbReference>
<dbReference type="PANTHER" id="PTHR45527:SF1">
    <property type="entry name" value="FATTY ACID SYNTHASE"/>
    <property type="match status" value="1"/>
</dbReference>
<dbReference type="PANTHER" id="PTHR45527">
    <property type="entry name" value="NONRIBOSOMAL PEPTIDE SYNTHETASE"/>
    <property type="match status" value="1"/>
</dbReference>
<name>A0A368LFQ9_9VIBR</name>
<feature type="domain" description="Carrier" evidence="4">
    <location>
        <begin position="1428"/>
        <end position="1504"/>
    </location>
</feature>
<dbReference type="Gene3D" id="3.30.559.10">
    <property type="entry name" value="Chloramphenicol acetyltransferase-like domain"/>
    <property type="match status" value="1"/>
</dbReference>
<evidence type="ECO:0000313" key="6">
    <source>
        <dbReference type="Proteomes" id="UP000252479"/>
    </source>
</evidence>
<dbReference type="Gene3D" id="3.40.50.720">
    <property type="entry name" value="NAD(P)-binding Rossmann-like Domain"/>
    <property type="match status" value="1"/>
</dbReference>
<feature type="compositionally biased region" description="Basic and acidic residues" evidence="3">
    <location>
        <begin position="1516"/>
        <end position="1531"/>
    </location>
</feature>
<dbReference type="GO" id="GO:0044550">
    <property type="term" value="P:secondary metabolite biosynthetic process"/>
    <property type="evidence" value="ECO:0007669"/>
    <property type="project" value="TreeGrafter"/>
</dbReference>
<keyword evidence="1" id="KW-0596">Phosphopantetheine</keyword>
<evidence type="ECO:0000259" key="4">
    <source>
        <dbReference type="PROSITE" id="PS50075"/>
    </source>
</evidence>
<comment type="caution">
    <text evidence="5">The sequence shown here is derived from an EMBL/GenBank/DDBJ whole genome shotgun (WGS) entry which is preliminary data.</text>
</comment>
<dbReference type="InterPro" id="IPR042099">
    <property type="entry name" value="ANL_N_sf"/>
</dbReference>
<dbReference type="InterPro" id="IPR001242">
    <property type="entry name" value="Condensation_dom"/>
</dbReference>
<dbReference type="SUPFAM" id="SSF47336">
    <property type="entry name" value="ACP-like"/>
    <property type="match status" value="1"/>
</dbReference>
<dbReference type="InterPro" id="IPR000873">
    <property type="entry name" value="AMP-dep_synth/lig_dom"/>
</dbReference>
<dbReference type="EMBL" id="QPGL01000004">
    <property type="protein sequence ID" value="RCS68629.1"/>
    <property type="molecule type" value="Genomic_DNA"/>
</dbReference>
<dbReference type="InterPro" id="IPR036736">
    <property type="entry name" value="ACP-like_sf"/>
</dbReference>
<dbReference type="GO" id="GO:0003824">
    <property type="term" value="F:catalytic activity"/>
    <property type="evidence" value="ECO:0007669"/>
    <property type="project" value="InterPro"/>
</dbReference>
<organism evidence="5 6">
    <name type="scientific">Vibrio casei</name>
    <dbReference type="NCBI Taxonomy" id="673372"/>
    <lineage>
        <taxon>Bacteria</taxon>
        <taxon>Pseudomonadati</taxon>
        <taxon>Pseudomonadota</taxon>
        <taxon>Gammaproteobacteria</taxon>
        <taxon>Vibrionales</taxon>
        <taxon>Vibrionaceae</taxon>
        <taxon>Vibrio</taxon>
    </lineage>
</organism>
<dbReference type="GeneID" id="303190633"/>
<dbReference type="GO" id="GO:0005737">
    <property type="term" value="C:cytoplasm"/>
    <property type="evidence" value="ECO:0007669"/>
    <property type="project" value="TreeGrafter"/>
</dbReference>
<feature type="compositionally biased region" description="Basic and acidic residues" evidence="3">
    <location>
        <begin position="223"/>
        <end position="238"/>
    </location>
</feature>
<dbReference type="Gene3D" id="1.10.1200.10">
    <property type="entry name" value="ACP-like"/>
    <property type="match status" value="1"/>
</dbReference>
<dbReference type="InterPro" id="IPR045851">
    <property type="entry name" value="AMP-bd_C_sf"/>
</dbReference>
<dbReference type="Gene3D" id="3.30.300.30">
    <property type="match status" value="1"/>
</dbReference>
<reference evidence="5 6" key="1">
    <citation type="journal article" date="2017" name="Elife">
        <title>Extensive horizontal gene transfer in cheese-associated bacteria.</title>
        <authorList>
            <person name="Bonham K.S."/>
            <person name="Wolfe B.E."/>
            <person name="Dutton R.J."/>
        </authorList>
    </citation>
    <scope>NUCLEOTIDE SEQUENCE [LARGE SCALE GENOMIC DNA]</scope>
    <source>
        <strain evidence="5 6">JB196</strain>
    </source>
</reference>
<dbReference type="SUPFAM" id="SSF51735">
    <property type="entry name" value="NAD(P)-binding Rossmann-fold domains"/>
    <property type="match status" value="1"/>
</dbReference>
<dbReference type="Gene3D" id="3.40.50.12780">
    <property type="entry name" value="N-terminal domain of ligase-like"/>
    <property type="match status" value="1"/>
</dbReference>
<evidence type="ECO:0000256" key="1">
    <source>
        <dbReference type="ARBA" id="ARBA00022450"/>
    </source>
</evidence>
<keyword evidence="6" id="KW-1185">Reference proteome</keyword>
<proteinExistence type="predicted"/>
<accession>A0A368LFQ9</accession>
<dbReference type="Pfam" id="PF00501">
    <property type="entry name" value="AMP-binding"/>
    <property type="match status" value="1"/>
</dbReference>
<dbReference type="Pfam" id="PF00550">
    <property type="entry name" value="PP-binding"/>
    <property type="match status" value="1"/>
</dbReference>
<feature type="region of interest" description="Disordered" evidence="3">
    <location>
        <begin position="223"/>
        <end position="243"/>
    </location>
</feature>
<keyword evidence="2" id="KW-0597">Phosphoprotein</keyword>
<dbReference type="GO" id="GO:0043041">
    <property type="term" value="P:amino acid activation for nonribosomal peptide biosynthetic process"/>
    <property type="evidence" value="ECO:0007669"/>
    <property type="project" value="TreeGrafter"/>
</dbReference>
<protein>
    <submittedName>
        <fullName evidence="5">KR domain-containing protein</fullName>
    </submittedName>
</protein>
<dbReference type="Pfam" id="PF08659">
    <property type="entry name" value="KR"/>
    <property type="match status" value="1"/>
</dbReference>
<dbReference type="SUPFAM" id="SSF56801">
    <property type="entry name" value="Acetyl-CoA synthetase-like"/>
    <property type="match status" value="1"/>
</dbReference>
<dbReference type="InterPro" id="IPR013968">
    <property type="entry name" value="PKS_KR"/>
</dbReference>
<dbReference type="PROSITE" id="PS50075">
    <property type="entry name" value="CARRIER"/>
    <property type="match status" value="1"/>
</dbReference>
<dbReference type="SUPFAM" id="SSF52777">
    <property type="entry name" value="CoA-dependent acyltransferases"/>
    <property type="match status" value="2"/>
</dbReference>
<evidence type="ECO:0000313" key="5">
    <source>
        <dbReference type="EMBL" id="RCS68629.1"/>
    </source>
</evidence>
<evidence type="ECO:0000256" key="2">
    <source>
        <dbReference type="ARBA" id="ARBA00022553"/>
    </source>
</evidence>
<dbReference type="Pfam" id="PF00668">
    <property type="entry name" value="Condensation"/>
    <property type="match status" value="1"/>
</dbReference>